<evidence type="ECO:0000313" key="4">
    <source>
        <dbReference type="Proteomes" id="UP000319213"/>
    </source>
</evidence>
<evidence type="ECO:0000313" key="3">
    <source>
        <dbReference type="EMBL" id="TQM77092.1"/>
    </source>
</evidence>
<proteinExistence type="predicted"/>
<dbReference type="PANTHER" id="PTHR37042:SF4">
    <property type="entry name" value="OUTER MEMBRANE PROTEIN RV1973"/>
    <property type="match status" value="1"/>
</dbReference>
<reference evidence="3 4" key="1">
    <citation type="submission" date="2019-06" db="EMBL/GenBank/DDBJ databases">
        <title>Sequencing the genomes of 1000 actinobacteria strains.</title>
        <authorList>
            <person name="Klenk H.-P."/>
        </authorList>
    </citation>
    <scope>NUCLEOTIDE SEQUENCE [LARGE SCALE GENOMIC DNA]</scope>
    <source>
        <strain evidence="3 4">DSM 43186</strain>
    </source>
</reference>
<keyword evidence="4" id="KW-1185">Reference proteome</keyword>
<dbReference type="AlphaFoldDB" id="A0A543J2R2"/>
<dbReference type="PANTHER" id="PTHR37042">
    <property type="entry name" value="OUTER MEMBRANE PROTEIN RV1973"/>
    <property type="match status" value="1"/>
</dbReference>
<dbReference type="Proteomes" id="UP000319213">
    <property type="component" value="Unassembled WGS sequence"/>
</dbReference>
<name>A0A543J2R2_9ACTN</name>
<organism evidence="3 4">
    <name type="scientific">Thermopolyspora flexuosa</name>
    <dbReference type="NCBI Taxonomy" id="103836"/>
    <lineage>
        <taxon>Bacteria</taxon>
        <taxon>Bacillati</taxon>
        <taxon>Actinomycetota</taxon>
        <taxon>Actinomycetes</taxon>
        <taxon>Streptosporangiales</taxon>
        <taxon>Streptosporangiaceae</taxon>
        <taxon>Thermopolyspora</taxon>
    </lineage>
</organism>
<protein>
    <submittedName>
        <fullName evidence="3">Mce-associated membrane protein</fullName>
    </submittedName>
</protein>
<accession>A0A543J2R2</accession>
<dbReference type="RefSeq" id="WP_142260875.1">
    <property type="nucleotide sequence ID" value="NZ_BMPV01000002.1"/>
</dbReference>
<comment type="caution">
    <text evidence="3">The sequence shown here is derived from an EMBL/GenBank/DDBJ whole genome shotgun (WGS) entry which is preliminary data.</text>
</comment>
<dbReference type="OrthoDB" id="3395172at2"/>
<evidence type="ECO:0000256" key="2">
    <source>
        <dbReference type="ARBA" id="ARBA00023136"/>
    </source>
</evidence>
<dbReference type="EMBL" id="VFPQ01000001">
    <property type="protein sequence ID" value="TQM77092.1"/>
    <property type="molecule type" value="Genomic_DNA"/>
</dbReference>
<comment type="subcellular location">
    <subcellularLocation>
        <location evidence="1">Membrane</location>
    </subcellularLocation>
</comment>
<dbReference type="GO" id="GO:0016020">
    <property type="term" value="C:membrane"/>
    <property type="evidence" value="ECO:0007669"/>
    <property type="project" value="UniProtKB-SubCell"/>
</dbReference>
<sequence>MERSTPRLVVTLVLAGLVVALAAALVWIRIGLAAARTAAEEREAAMRAAAMHAVSLLSLNHKTVDEDIRRIIATSTGEARQTHERHAPEMRRAALAAKVVQTGVIRAVGLVSMNAELDTAEVLVVADAVNRFEDTKPRFEERYYRWTMRVSKVGGAWLVSKAEQTR</sequence>
<gene>
    <name evidence="3" type="ORF">FHX40_3844</name>
</gene>
<keyword evidence="2" id="KW-0472">Membrane</keyword>
<evidence type="ECO:0000256" key="1">
    <source>
        <dbReference type="ARBA" id="ARBA00004370"/>
    </source>
</evidence>